<dbReference type="EMBL" id="JACBZS010000001">
    <property type="protein sequence ID" value="NYI71997.1"/>
    <property type="molecule type" value="Genomic_DNA"/>
</dbReference>
<name>A0A7Z0DAV9_9ACTN</name>
<dbReference type="GO" id="GO:0015666">
    <property type="term" value="F:restriction endodeoxyribonuclease activity"/>
    <property type="evidence" value="ECO:0007669"/>
    <property type="project" value="TreeGrafter"/>
</dbReference>
<keyword evidence="4" id="KW-1185">Reference proteome</keyword>
<dbReference type="InterPro" id="IPR011335">
    <property type="entry name" value="Restrct_endonuc-II-like"/>
</dbReference>
<evidence type="ECO:0000259" key="2">
    <source>
        <dbReference type="Pfam" id="PF14338"/>
    </source>
</evidence>
<protein>
    <submittedName>
        <fullName evidence="3">Restriction system protein</fullName>
    </submittedName>
</protein>
<accession>A0A7Z0DAV9</accession>
<dbReference type="Gene3D" id="3.40.1350.10">
    <property type="match status" value="1"/>
</dbReference>
<reference evidence="3 4" key="1">
    <citation type="submission" date="2020-07" db="EMBL/GenBank/DDBJ databases">
        <title>Sequencing the genomes of 1000 actinobacteria strains.</title>
        <authorList>
            <person name="Klenk H.-P."/>
        </authorList>
    </citation>
    <scope>NUCLEOTIDE SEQUENCE [LARGE SCALE GENOMIC DNA]</scope>
    <source>
        <strain evidence="3 4">DSM 103164</strain>
    </source>
</reference>
<dbReference type="InterPro" id="IPR011856">
    <property type="entry name" value="tRNA_endonuc-like_dom_sf"/>
</dbReference>
<dbReference type="Proteomes" id="UP000527616">
    <property type="component" value="Unassembled WGS sequence"/>
</dbReference>
<feature type="domain" description="Restriction endonuclease type IV Mrr" evidence="1">
    <location>
        <begin position="160"/>
        <end position="277"/>
    </location>
</feature>
<dbReference type="SUPFAM" id="SSF52980">
    <property type="entry name" value="Restriction endonuclease-like"/>
    <property type="match status" value="1"/>
</dbReference>
<dbReference type="PANTHER" id="PTHR30015:SF7">
    <property type="entry name" value="TYPE IV METHYL-DIRECTED RESTRICTION ENZYME ECOKMRR"/>
    <property type="match status" value="1"/>
</dbReference>
<dbReference type="RefSeq" id="WP_179445750.1">
    <property type="nucleotide sequence ID" value="NZ_JACBZS010000001.1"/>
</dbReference>
<dbReference type="PANTHER" id="PTHR30015">
    <property type="entry name" value="MRR RESTRICTION SYSTEM PROTEIN"/>
    <property type="match status" value="1"/>
</dbReference>
<comment type="caution">
    <text evidence="3">The sequence shown here is derived from an EMBL/GenBank/DDBJ whole genome shotgun (WGS) entry which is preliminary data.</text>
</comment>
<proteinExistence type="predicted"/>
<dbReference type="InterPro" id="IPR007560">
    <property type="entry name" value="Restrct_endonuc_IV_Mrr"/>
</dbReference>
<dbReference type="InterPro" id="IPR052906">
    <property type="entry name" value="Type_IV_Methyl-Rstrct_Enzyme"/>
</dbReference>
<dbReference type="Pfam" id="PF04471">
    <property type="entry name" value="Mrr_cat"/>
    <property type="match status" value="1"/>
</dbReference>
<dbReference type="Pfam" id="PF14338">
    <property type="entry name" value="Mrr_N"/>
    <property type="match status" value="1"/>
</dbReference>
<sequence length="301" mass="32867">MTAPTWEEYMAPALRVLCDGEVHRTREVVAAAADDLDLSLEHRAILIPSGQEQWVNRGNWALSYLARAGAVERPTRGHYRITEIGRNLVAQHSDAITERDLRDVPGYASPRHGAKPLPPPDAAWAVPEPVLDPVEQIETGIDRIEAEVAADLLNRLHGREPAFFEQAVLDLLMAMGYGGAEGRATRTQLSNDGGIDGVVDQDALGLSRIYVQAKRYAPDNPVGRPAVQGFVGALHGNQANQGVFITSGKFSKGALHYADSVPSRVVLIDGDRLARLMIRYGVGVQVKRTLHIVEIDEDFFA</sequence>
<gene>
    <name evidence="3" type="ORF">GGQ54_002557</name>
</gene>
<dbReference type="GO" id="GO:0003677">
    <property type="term" value="F:DNA binding"/>
    <property type="evidence" value="ECO:0007669"/>
    <property type="project" value="InterPro"/>
</dbReference>
<evidence type="ECO:0000313" key="4">
    <source>
        <dbReference type="Proteomes" id="UP000527616"/>
    </source>
</evidence>
<dbReference type="InterPro" id="IPR025745">
    <property type="entry name" value="Mrr-like_N_dom"/>
</dbReference>
<organism evidence="3 4">
    <name type="scientific">Naumannella cuiyingiana</name>
    <dbReference type="NCBI Taxonomy" id="1347891"/>
    <lineage>
        <taxon>Bacteria</taxon>
        <taxon>Bacillati</taxon>
        <taxon>Actinomycetota</taxon>
        <taxon>Actinomycetes</taxon>
        <taxon>Propionibacteriales</taxon>
        <taxon>Propionibacteriaceae</taxon>
        <taxon>Naumannella</taxon>
    </lineage>
</organism>
<feature type="domain" description="Restriction system protein Mrr-like N-terminal" evidence="2">
    <location>
        <begin position="6"/>
        <end position="90"/>
    </location>
</feature>
<dbReference type="AlphaFoldDB" id="A0A7Z0DAV9"/>
<evidence type="ECO:0000313" key="3">
    <source>
        <dbReference type="EMBL" id="NYI71997.1"/>
    </source>
</evidence>
<dbReference type="GO" id="GO:0009307">
    <property type="term" value="P:DNA restriction-modification system"/>
    <property type="evidence" value="ECO:0007669"/>
    <property type="project" value="InterPro"/>
</dbReference>
<evidence type="ECO:0000259" key="1">
    <source>
        <dbReference type="Pfam" id="PF04471"/>
    </source>
</evidence>